<sequence length="78" mass="8740">MYSSIRLSQPPSLSPTRKIAFSAETIEAPNSANTANMPQRRPVAGKRSQPKTWKRYFPAAIVNQIQINESCQRHLNAS</sequence>
<accession>A0AAN9T5Y0</accession>
<comment type="caution">
    <text evidence="2">The sequence shown here is derived from an EMBL/GenBank/DDBJ whole genome shotgun (WGS) entry which is preliminary data.</text>
</comment>
<evidence type="ECO:0000313" key="2">
    <source>
        <dbReference type="EMBL" id="KAK7575482.1"/>
    </source>
</evidence>
<gene>
    <name evidence="2" type="ORF">V9T40_011768</name>
</gene>
<name>A0AAN9T5Y0_9HEMI</name>
<evidence type="ECO:0000313" key="3">
    <source>
        <dbReference type="Proteomes" id="UP001367676"/>
    </source>
</evidence>
<protein>
    <submittedName>
        <fullName evidence="2">Uncharacterized protein</fullName>
    </submittedName>
</protein>
<reference evidence="2 3" key="1">
    <citation type="submission" date="2024-03" db="EMBL/GenBank/DDBJ databases">
        <title>Adaptation during the transition from Ophiocordyceps entomopathogen to insect associate is accompanied by gene loss and intensified selection.</title>
        <authorList>
            <person name="Ward C.M."/>
            <person name="Onetto C.A."/>
            <person name="Borneman A.R."/>
        </authorList>
    </citation>
    <scope>NUCLEOTIDE SEQUENCE [LARGE SCALE GENOMIC DNA]</scope>
    <source>
        <strain evidence="2">AWRI1</strain>
        <tissue evidence="2">Single Adult Female</tissue>
    </source>
</reference>
<dbReference type="Proteomes" id="UP001367676">
    <property type="component" value="Unassembled WGS sequence"/>
</dbReference>
<dbReference type="AlphaFoldDB" id="A0AAN9T5Y0"/>
<evidence type="ECO:0000256" key="1">
    <source>
        <dbReference type="SAM" id="MobiDB-lite"/>
    </source>
</evidence>
<organism evidence="2 3">
    <name type="scientific">Parthenolecanium corni</name>
    <dbReference type="NCBI Taxonomy" id="536013"/>
    <lineage>
        <taxon>Eukaryota</taxon>
        <taxon>Metazoa</taxon>
        <taxon>Ecdysozoa</taxon>
        <taxon>Arthropoda</taxon>
        <taxon>Hexapoda</taxon>
        <taxon>Insecta</taxon>
        <taxon>Pterygota</taxon>
        <taxon>Neoptera</taxon>
        <taxon>Paraneoptera</taxon>
        <taxon>Hemiptera</taxon>
        <taxon>Sternorrhyncha</taxon>
        <taxon>Coccoidea</taxon>
        <taxon>Coccidae</taxon>
        <taxon>Parthenolecanium</taxon>
    </lineage>
</organism>
<keyword evidence="3" id="KW-1185">Reference proteome</keyword>
<feature type="region of interest" description="Disordered" evidence="1">
    <location>
        <begin position="29"/>
        <end position="50"/>
    </location>
</feature>
<dbReference type="EMBL" id="JBBCAQ010000036">
    <property type="protein sequence ID" value="KAK7575482.1"/>
    <property type="molecule type" value="Genomic_DNA"/>
</dbReference>
<proteinExistence type="predicted"/>